<keyword evidence="15" id="KW-1185">Reference proteome</keyword>
<keyword evidence="9 12" id="KW-0460">Magnesium</keyword>
<evidence type="ECO:0000259" key="13">
    <source>
        <dbReference type="PROSITE" id="PS50972"/>
    </source>
</evidence>
<dbReference type="InterPro" id="IPR045031">
    <property type="entry name" value="DHP_synth-like"/>
</dbReference>
<comment type="catalytic activity">
    <reaction evidence="1">
        <text>(7,8-dihydropterin-6-yl)methyl diphosphate + 4-aminobenzoate = 7,8-dihydropteroate + diphosphate</text>
        <dbReference type="Rhea" id="RHEA:19949"/>
        <dbReference type="ChEBI" id="CHEBI:17836"/>
        <dbReference type="ChEBI" id="CHEBI:17839"/>
        <dbReference type="ChEBI" id="CHEBI:33019"/>
        <dbReference type="ChEBI" id="CHEBI:72950"/>
        <dbReference type="EC" id="2.5.1.15"/>
    </reaction>
</comment>
<dbReference type="UniPathway" id="UPA00077">
    <property type="reaction ID" value="UER00156"/>
</dbReference>
<name>A0A5R9GXK6_9PROT</name>
<proteinExistence type="inferred from homology"/>
<dbReference type="GO" id="GO:0046654">
    <property type="term" value="P:tetrahydrofolate biosynthetic process"/>
    <property type="evidence" value="ECO:0007669"/>
    <property type="project" value="UniProtKB-UniPathway"/>
</dbReference>
<evidence type="ECO:0000256" key="9">
    <source>
        <dbReference type="ARBA" id="ARBA00022842"/>
    </source>
</evidence>
<dbReference type="InterPro" id="IPR011005">
    <property type="entry name" value="Dihydropteroate_synth-like_sf"/>
</dbReference>
<dbReference type="Proteomes" id="UP000306585">
    <property type="component" value="Unassembled WGS sequence"/>
</dbReference>
<evidence type="ECO:0000256" key="4">
    <source>
        <dbReference type="ARBA" id="ARBA00009503"/>
    </source>
</evidence>
<dbReference type="GO" id="GO:0046656">
    <property type="term" value="P:folic acid biosynthetic process"/>
    <property type="evidence" value="ECO:0007669"/>
    <property type="project" value="UniProtKB-KW"/>
</dbReference>
<dbReference type="SUPFAM" id="SSF51717">
    <property type="entry name" value="Dihydropteroate synthetase-like"/>
    <property type="match status" value="1"/>
</dbReference>
<keyword evidence="7 12" id="KW-0808">Transferase</keyword>
<dbReference type="Pfam" id="PF00809">
    <property type="entry name" value="Pterin_bind"/>
    <property type="match status" value="1"/>
</dbReference>
<dbReference type="PANTHER" id="PTHR20941:SF1">
    <property type="entry name" value="FOLIC ACID SYNTHESIS PROTEIN FOL1"/>
    <property type="match status" value="1"/>
</dbReference>
<evidence type="ECO:0000256" key="10">
    <source>
        <dbReference type="ARBA" id="ARBA00022909"/>
    </source>
</evidence>
<dbReference type="PROSITE" id="PS50972">
    <property type="entry name" value="PTERIN_BINDING"/>
    <property type="match status" value="1"/>
</dbReference>
<evidence type="ECO:0000256" key="3">
    <source>
        <dbReference type="ARBA" id="ARBA00004763"/>
    </source>
</evidence>
<dbReference type="GO" id="GO:0046872">
    <property type="term" value="F:metal ion binding"/>
    <property type="evidence" value="ECO:0007669"/>
    <property type="project" value="UniProtKB-KW"/>
</dbReference>
<dbReference type="InterPro" id="IPR000489">
    <property type="entry name" value="Pterin-binding_dom"/>
</dbReference>
<evidence type="ECO:0000256" key="6">
    <source>
        <dbReference type="ARBA" id="ARBA00016919"/>
    </source>
</evidence>
<evidence type="ECO:0000256" key="5">
    <source>
        <dbReference type="ARBA" id="ARBA00012458"/>
    </source>
</evidence>
<reference evidence="14 15" key="1">
    <citation type="journal article" date="2019" name="Appl. Environ. Microbiol.">
        <title>Environmental Evidence and Genomic Insight of Iron-oxidizing Bacteria Preference Towards More Corrosion Resistant Stainless Steel at Higher Salinities.</title>
        <authorList>
            <person name="Garrison C.E."/>
            <person name="Price K.A."/>
            <person name="Field E.K."/>
        </authorList>
    </citation>
    <scope>NUCLEOTIDE SEQUENCE [LARGE SCALE GENOMIC DNA]</scope>
    <source>
        <strain evidence="14 15">P3</strain>
    </source>
</reference>
<evidence type="ECO:0000256" key="7">
    <source>
        <dbReference type="ARBA" id="ARBA00022679"/>
    </source>
</evidence>
<dbReference type="CDD" id="cd00739">
    <property type="entry name" value="DHPS"/>
    <property type="match status" value="1"/>
</dbReference>
<dbReference type="RefSeq" id="WP_138238316.1">
    <property type="nucleotide sequence ID" value="NZ_VBRY01000002.1"/>
</dbReference>
<dbReference type="InterPro" id="IPR006390">
    <property type="entry name" value="DHP_synth_dom"/>
</dbReference>
<dbReference type="GO" id="GO:0005829">
    <property type="term" value="C:cytosol"/>
    <property type="evidence" value="ECO:0007669"/>
    <property type="project" value="TreeGrafter"/>
</dbReference>
<dbReference type="PROSITE" id="PS00793">
    <property type="entry name" value="DHPS_2"/>
    <property type="match status" value="1"/>
</dbReference>
<sequence length="278" mass="29593">MRSRWHRHKDAWLMGVLNCTPDSFSDGGNFIDVEAATRHGLRMRDEGAAIIDVGGESTRPGACAVPVQEELDRVIPVIRSLSAAGCLISLDTMKAEVMQQGIAAGASLINDVSALTYDPESMNVVAAAGVDVCLMHMQGSPASMQVSPQYRNVVDEVCAYFDARLNACLQAGIREASILIDPGIGFGKRLEDNLALIRNIPILKQRFGLPLLLGVSRKSFLGAITGSDVSDREIETSVAGGMGIAYGADVLRVHNVALQMRAIQVASAIAGEPSCMPE</sequence>
<organism evidence="14 15">
    <name type="scientific">Mariprofundus erugo</name>
    <dbReference type="NCBI Taxonomy" id="2528639"/>
    <lineage>
        <taxon>Bacteria</taxon>
        <taxon>Pseudomonadati</taxon>
        <taxon>Pseudomonadota</taxon>
        <taxon>Candidatius Mariprofundia</taxon>
        <taxon>Mariprofundales</taxon>
        <taxon>Mariprofundaceae</taxon>
        <taxon>Mariprofundus</taxon>
    </lineage>
</organism>
<gene>
    <name evidence="14" type="primary">folP</name>
    <name evidence="14" type="ORF">FEF65_03090</name>
</gene>
<dbReference type="AlphaFoldDB" id="A0A5R9GXK6"/>
<evidence type="ECO:0000256" key="2">
    <source>
        <dbReference type="ARBA" id="ARBA00001946"/>
    </source>
</evidence>
<dbReference type="PROSITE" id="PS00792">
    <property type="entry name" value="DHPS_1"/>
    <property type="match status" value="1"/>
</dbReference>
<comment type="caution">
    <text evidence="14">The sequence shown here is derived from an EMBL/GenBank/DDBJ whole genome shotgun (WGS) entry which is preliminary data.</text>
</comment>
<dbReference type="FunFam" id="3.20.20.20:FF:000006">
    <property type="entry name" value="Dihydropteroate synthase"/>
    <property type="match status" value="1"/>
</dbReference>
<feature type="domain" description="Pterin-binding" evidence="13">
    <location>
        <begin position="11"/>
        <end position="264"/>
    </location>
</feature>
<dbReference type="EC" id="2.5.1.15" evidence="5 12"/>
<dbReference type="EMBL" id="VBRY01000002">
    <property type="protein sequence ID" value="TLS68697.1"/>
    <property type="molecule type" value="Genomic_DNA"/>
</dbReference>
<dbReference type="PANTHER" id="PTHR20941">
    <property type="entry name" value="FOLATE SYNTHESIS PROTEINS"/>
    <property type="match status" value="1"/>
</dbReference>
<evidence type="ECO:0000256" key="8">
    <source>
        <dbReference type="ARBA" id="ARBA00022723"/>
    </source>
</evidence>
<dbReference type="NCBIfam" id="TIGR01496">
    <property type="entry name" value="DHPS"/>
    <property type="match status" value="1"/>
</dbReference>
<comment type="cofactor">
    <cofactor evidence="2 12">
        <name>Mg(2+)</name>
        <dbReference type="ChEBI" id="CHEBI:18420"/>
    </cofactor>
</comment>
<evidence type="ECO:0000256" key="11">
    <source>
        <dbReference type="ARBA" id="ARBA00030193"/>
    </source>
</evidence>
<dbReference type="GO" id="GO:0004156">
    <property type="term" value="F:dihydropteroate synthase activity"/>
    <property type="evidence" value="ECO:0007669"/>
    <property type="project" value="UniProtKB-EC"/>
</dbReference>
<keyword evidence="8 12" id="KW-0479">Metal-binding</keyword>
<evidence type="ECO:0000256" key="1">
    <source>
        <dbReference type="ARBA" id="ARBA00000012"/>
    </source>
</evidence>
<comment type="similarity">
    <text evidence="4 12">Belongs to the DHPS family.</text>
</comment>
<evidence type="ECO:0000313" key="14">
    <source>
        <dbReference type="EMBL" id="TLS68697.1"/>
    </source>
</evidence>
<keyword evidence="10 12" id="KW-0289">Folate biosynthesis</keyword>
<evidence type="ECO:0000313" key="15">
    <source>
        <dbReference type="Proteomes" id="UP000306585"/>
    </source>
</evidence>
<comment type="pathway">
    <text evidence="3 12">Cofactor biosynthesis; tetrahydrofolate biosynthesis; 7,8-dihydrofolate from 2-amino-4-hydroxy-6-hydroxymethyl-7,8-dihydropteridine diphosphate and 4-aminobenzoate: step 1/2.</text>
</comment>
<comment type="function">
    <text evidence="12">Catalyzes the condensation of para-aminobenzoate (pABA) with 6-hydroxymethyl-7,8-dihydropterin diphosphate (DHPt-PP) to form 7,8-dihydropteroate (H2Pte), the immediate precursor of folate derivatives.</text>
</comment>
<evidence type="ECO:0000256" key="12">
    <source>
        <dbReference type="RuleBase" id="RU361205"/>
    </source>
</evidence>
<accession>A0A5R9GXK6</accession>
<protein>
    <recommendedName>
        <fullName evidence="6 12">Dihydropteroate synthase</fullName>
        <shortName evidence="12">DHPS</shortName>
        <ecNumber evidence="5 12">2.5.1.15</ecNumber>
    </recommendedName>
    <alternativeName>
        <fullName evidence="11 12">Dihydropteroate pyrophosphorylase</fullName>
    </alternativeName>
</protein>
<dbReference type="Gene3D" id="3.20.20.20">
    <property type="entry name" value="Dihydropteroate synthase-like"/>
    <property type="match status" value="1"/>
</dbReference>